<dbReference type="CDD" id="cd16922">
    <property type="entry name" value="HATPase_EvgS-ArcB-TorS-like"/>
    <property type="match status" value="1"/>
</dbReference>
<dbReference type="Pfam" id="PF08447">
    <property type="entry name" value="PAS_3"/>
    <property type="match status" value="1"/>
</dbReference>
<evidence type="ECO:0000256" key="4">
    <source>
        <dbReference type="ARBA" id="ARBA00022475"/>
    </source>
</evidence>
<evidence type="ECO:0000259" key="19">
    <source>
        <dbReference type="PROSITE" id="PS50109"/>
    </source>
</evidence>
<evidence type="ECO:0000256" key="11">
    <source>
        <dbReference type="ARBA" id="ARBA00022989"/>
    </source>
</evidence>
<keyword evidence="9 24" id="KW-0418">Kinase</keyword>
<keyword evidence="5 17" id="KW-0597">Phosphoprotein</keyword>
<comment type="function">
    <text evidence="14">Putative oxygen sensor; modulates the activity of FixJ, a transcriptional activator of nitrogen fixation fixK gene. FixL probably acts as a kinase that phosphorylates FixJ.</text>
</comment>
<dbReference type="SUPFAM" id="SSF52172">
    <property type="entry name" value="CheY-like"/>
    <property type="match status" value="2"/>
</dbReference>
<dbReference type="CDD" id="cd17546">
    <property type="entry name" value="REC_hyHK_CKI1_RcsC-like"/>
    <property type="match status" value="1"/>
</dbReference>
<dbReference type="PROSITE" id="PS50894">
    <property type="entry name" value="HPT"/>
    <property type="match status" value="1"/>
</dbReference>
<evidence type="ECO:0000256" key="8">
    <source>
        <dbReference type="ARBA" id="ARBA00022741"/>
    </source>
</evidence>
<evidence type="ECO:0000256" key="18">
    <source>
        <dbReference type="SAM" id="Coils"/>
    </source>
</evidence>
<feature type="modified residue" description="4-aspartylphosphate" evidence="17">
    <location>
        <position position="982"/>
    </location>
</feature>
<dbReference type="GO" id="GO:0000155">
    <property type="term" value="F:phosphorelay sensor kinase activity"/>
    <property type="evidence" value="ECO:0007669"/>
    <property type="project" value="InterPro"/>
</dbReference>
<dbReference type="PRINTS" id="PR00344">
    <property type="entry name" value="BCTRLSENSOR"/>
</dbReference>
<evidence type="ECO:0000256" key="2">
    <source>
        <dbReference type="ARBA" id="ARBA00004651"/>
    </source>
</evidence>
<evidence type="ECO:0000259" key="21">
    <source>
        <dbReference type="PROSITE" id="PS50112"/>
    </source>
</evidence>
<feature type="domain" description="PAS" evidence="21">
    <location>
        <begin position="118"/>
        <end position="170"/>
    </location>
</feature>
<dbReference type="Gene3D" id="1.20.120.160">
    <property type="entry name" value="HPT domain"/>
    <property type="match status" value="1"/>
</dbReference>
<dbReference type="Gene3D" id="3.30.565.10">
    <property type="entry name" value="Histidine kinase-like ATPase, C-terminal domain"/>
    <property type="match status" value="1"/>
</dbReference>
<dbReference type="InterPro" id="IPR000700">
    <property type="entry name" value="PAS-assoc_C"/>
</dbReference>
<dbReference type="Gene3D" id="3.40.50.2300">
    <property type="match status" value="2"/>
</dbReference>
<feature type="domain" description="PAC" evidence="22">
    <location>
        <begin position="192"/>
        <end position="244"/>
    </location>
</feature>
<dbReference type="InterPro" id="IPR013655">
    <property type="entry name" value="PAS_fold_3"/>
</dbReference>
<evidence type="ECO:0000256" key="13">
    <source>
        <dbReference type="ARBA" id="ARBA00023136"/>
    </source>
</evidence>
<dbReference type="SUPFAM" id="SSF55785">
    <property type="entry name" value="PYP-like sensor domain (PAS domain)"/>
    <property type="match status" value="4"/>
</dbReference>
<evidence type="ECO:0000256" key="7">
    <source>
        <dbReference type="ARBA" id="ARBA00022692"/>
    </source>
</evidence>
<dbReference type="SMART" id="SM00086">
    <property type="entry name" value="PAC"/>
    <property type="match status" value="4"/>
</dbReference>
<dbReference type="InterPro" id="IPR035965">
    <property type="entry name" value="PAS-like_dom_sf"/>
</dbReference>
<dbReference type="InterPro" id="IPR001789">
    <property type="entry name" value="Sig_transdc_resp-reg_receiver"/>
</dbReference>
<dbReference type="CDD" id="cd00130">
    <property type="entry name" value="PAS"/>
    <property type="match status" value="4"/>
</dbReference>
<evidence type="ECO:0000256" key="9">
    <source>
        <dbReference type="ARBA" id="ARBA00022777"/>
    </source>
</evidence>
<keyword evidence="12" id="KW-0902">Two-component regulatory system</keyword>
<dbReference type="FunFam" id="3.30.450.20:FF:000060">
    <property type="entry name" value="Sensor protein FixL"/>
    <property type="match status" value="1"/>
</dbReference>
<dbReference type="Pfam" id="PF13426">
    <property type="entry name" value="PAS_9"/>
    <property type="match status" value="3"/>
</dbReference>
<evidence type="ECO:0000313" key="24">
    <source>
        <dbReference type="EMBL" id="QDV50008.1"/>
    </source>
</evidence>
<dbReference type="PANTHER" id="PTHR45339">
    <property type="entry name" value="HYBRID SIGNAL TRANSDUCTION HISTIDINE KINASE J"/>
    <property type="match status" value="1"/>
</dbReference>
<feature type="domain" description="HPt" evidence="23">
    <location>
        <begin position="1094"/>
        <end position="1191"/>
    </location>
</feature>
<feature type="domain" description="PAS" evidence="21">
    <location>
        <begin position="1"/>
        <end position="58"/>
    </location>
</feature>
<dbReference type="SUPFAM" id="SSF47384">
    <property type="entry name" value="Homodimeric domain of signal transducing histidine kinase"/>
    <property type="match status" value="1"/>
</dbReference>
<organism evidence="24 25">
    <name type="scientific">Gimesia fumaroli</name>
    <dbReference type="NCBI Taxonomy" id="2527976"/>
    <lineage>
        <taxon>Bacteria</taxon>
        <taxon>Pseudomonadati</taxon>
        <taxon>Planctomycetota</taxon>
        <taxon>Planctomycetia</taxon>
        <taxon>Planctomycetales</taxon>
        <taxon>Planctomycetaceae</taxon>
        <taxon>Gimesia</taxon>
    </lineage>
</organism>
<evidence type="ECO:0000256" key="10">
    <source>
        <dbReference type="ARBA" id="ARBA00022840"/>
    </source>
</evidence>
<dbReference type="GO" id="GO:0005524">
    <property type="term" value="F:ATP binding"/>
    <property type="evidence" value="ECO:0007669"/>
    <property type="project" value="UniProtKB-KW"/>
</dbReference>
<evidence type="ECO:0000256" key="6">
    <source>
        <dbReference type="ARBA" id="ARBA00022679"/>
    </source>
</evidence>
<dbReference type="Gene3D" id="1.10.287.130">
    <property type="match status" value="1"/>
</dbReference>
<feature type="domain" description="PAC" evidence="22">
    <location>
        <begin position="62"/>
        <end position="114"/>
    </location>
</feature>
<dbReference type="NCBIfam" id="TIGR00229">
    <property type="entry name" value="sensory_box"/>
    <property type="match status" value="4"/>
</dbReference>
<dbReference type="AlphaFoldDB" id="A0A518IA94"/>
<evidence type="ECO:0000256" key="15">
    <source>
        <dbReference type="ARBA" id="ARBA00070616"/>
    </source>
</evidence>
<dbReference type="SMART" id="SM00388">
    <property type="entry name" value="HisKA"/>
    <property type="match status" value="1"/>
</dbReference>
<keyword evidence="10" id="KW-0067">ATP-binding</keyword>
<feature type="domain" description="PAS" evidence="21">
    <location>
        <begin position="384"/>
        <end position="454"/>
    </location>
</feature>
<dbReference type="Pfam" id="PF01627">
    <property type="entry name" value="Hpt"/>
    <property type="match status" value="1"/>
</dbReference>
<evidence type="ECO:0000256" key="5">
    <source>
        <dbReference type="ARBA" id="ARBA00022553"/>
    </source>
</evidence>
<dbReference type="OrthoDB" id="9815750at2"/>
<feature type="coiled-coil region" evidence="18">
    <location>
        <begin position="1156"/>
        <end position="1190"/>
    </location>
</feature>
<keyword evidence="18" id="KW-0175">Coiled coil</keyword>
<dbReference type="Proteomes" id="UP000318313">
    <property type="component" value="Chromosome"/>
</dbReference>
<keyword evidence="6 24" id="KW-0808">Transferase</keyword>
<name>A0A518IA94_9PLAN</name>
<keyword evidence="13" id="KW-0472">Membrane</keyword>
<feature type="domain" description="PAC" evidence="22">
    <location>
        <begin position="461"/>
        <end position="516"/>
    </location>
</feature>
<dbReference type="InterPro" id="IPR011006">
    <property type="entry name" value="CheY-like_superfamily"/>
</dbReference>
<dbReference type="InterPro" id="IPR005467">
    <property type="entry name" value="His_kinase_dom"/>
</dbReference>
<dbReference type="Pfam" id="PF00512">
    <property type="entry name" value="HisKA"/>
    <property type="match status" value="1"/>
</dbReference>
<dbReference type="Gene3D" id="3.30.450.20">
    <property type="entry name" value="PAS domain"/>
    <property type="match status" value="4"/>
</dbReference>
<dbReference type="SMART" id="SM00091">
    <property type="entry name" value="PAS"/>
    <property type="match status" value="4"/>
</dbReference>
<feature type="modified residue" description="4-aspartylphosphate" evidence="17">
    <location>
        <position position="841"/>
    </location>
</feature>
<evidence type="ECO:0000259" key="23">
    <source>
        <dbReference type="PROSITE" id="PS50894"/>
    </source>
</evidence>
<dbReference type="PANTHER" id="PTHR45339:SF1">
    <property type="entry name" value="HYBRID SIGNAL TRANSDUCTION HISTIDINE KINASE J"/>
    <property type="match status" value="1"/>
</dbReference>
<sequence length="1199" mass="133999">MGIAHVAPDGRWLRVNSGLSEIVGYSSEELLELTYQEITHPDDLETNQKNVELLIAGVIESFSMEKRYLHKKGALIWTKVTVSLIRHSSGEPKHFISVIEDIQRRKEVEASLEMYNKKVKKLSLVASKTKHPVIICDPQGKIEWVNDAFTYLTCYSLNDVVEKHLTEILHGPNTNHETMADLKYHIELKESVATEIAIYDREGYEYWIELKIDPVLGDDGALLNFIATQIDITARKQSEIALRKVNAQFSKLLQADILGIMTCRSDGKIEQANDESLRILGYTAEDFDAGLIDLKALTPPEWLECDQAVQREIKETGAAKPVEKEFFRKDGTRVPVVFGVTQLDEADDLCLCFVLDATTQKQKEAEVAQHSRELQIATEKSKANERRIEAIVNTAVDPIITISGIGNIKSFNPAAERLFGYTASEILEKNIKLLMPSPYREEHDGYLARYLATGKQNVIGSGREAIGQRKNGTTFPLHLAVSQVVVENSGKDKEILFTGIIRDLTEQKQKEAEAAERTRELQIATEKSKSNERRAELANRTKSDFLANMSHELRTPLNGVIGMTELLAGTNLSQRQQEFVDACRNSGESLLKLINDILDFSKIEAGKLELDIHDFDLENLVMDTARTMVWRTAEKKLELPSYVHPESRLVLKGDSYRLRQILVNLLGNAIKFTDTGEIVVRAQSVSRKDDQITIRFSVSDTGIGISKDKLNRLFQSFSQVDASTTRHYGGTGLGLVISQNLVELMGGEIGIESQQGVGSTFWFEIPFTVVSDSRVALPVDSPIAGKRALIVEDNQTKRTIIQAYMTEWNIESIGTASVDEALDAINNANAENRPFDLIVTDFDMPHRNGLDLAEALKDSPEKMVLLLSSTNVEFTDRELMEYGIDTILRKPIQRHKLYEMICSLFANNGDKQFVSLSHNDPVSQTAKKLPTTRILLAEDNNINLMYVTELMQQLGCMCDTACNGLEAVKAVQQRKYDLILMDCQMPELDGFEATRKIRELESEGRLKGHIPIVALTANAIKGDRERCFEAGMDEYLSKPVQKNQIINVLERILSQKETTVIETPLANAEPTNGEESSVPPPIDAALLLERCFGSLDLAGSLLDELESTGRDRVAEIRQQAEASNAQEMALAAHSLKGATGILCASSLLKLSEEIELAGHESELEGIENLIDHITSEMERCLNNLPQLREEMRLLKEGDV</sequence>
<dbReference type="CDD" id="cd00156">
    <property type="entry name" value="REC"/>
    <property type="match status" value="1"/>
</dbReference>
<keyword evidence="25" id="KW-1185">Reference proteome</keyword>
<feature type="domain" description="Histidine kinase" evidence="19">
    <location>
        <begin position="548"/>
        <end position="769"/>
    </location>
</feature>
<dbReference type="CDD" id="cd00082">
    <property type="entry name" value="HisKA"/>
    <property type="match status" value="1"/>
</dbReference>
<dbReference type="InterPro" id="IPR004358">
    <property type="entry name" value="Sig_transdc_His_kin-like_C"/>
</dbReference>
<dbReference type="InterPro" id="IPR001610">
    <property type="entry name" value="PAC"/>
</dbReference>
<evidence type="ECO:0000256" key="17">
    <source>
        <dbReference type="PROSITE-ProRule" id="PRU00169"/>
    </source>
</evidence>
<evidence type="ECO:0000313" key="25">
    <source>
        <dbReference type="Proteomes" id="UP000318313"/>
    </source>
</evidence>
<dbReference type="EMBL" id="CP037452">
    <property type="protein sequence ID" value="QDV50008.1"/>
    <property type="molecule type" value="Genomic_DNA"/>
</dbReference>
<dbReference type="PROSITE" id="PS50113">
    <property type="entry name" value="PAC"/>
    <property type="match status" value="3"/>
</dbReference>
<dbReference type="EC" id="2.7.13.3" evidence="3"/>
<comment type="catalytic activity">
    <reaction evidence="1">
        <text>ATP + protein L-histidine = ADP + protein N-phospho-L-histidine.</text>
        <dbReference type="EC" id="2.7.13.3"/>
    </reaction>
</comment>
<dbReference type="SMART" id="SM00387">
    <property type="entry name" value="HATPase_c"/>
    <property type="match status" value="1"/>
</dbReference>
<dbReference type="Pfam" id="PF02518">
    <property type="entry name" value="HATPase_c"/>
    <property type="match status" value="1"/>
</dbReference>
<comment type="subcellular location">
    <subcellularLocation>
        <location evidence="2">Cell membrane</location>
        <topology evidence="2">Multi-pass membrane protein</topology>
    </subcellularLocation>
</comment>
<dbReference type="GO" id="GO:0005886">
    <property type="term" value="C:plasma membrane"/>
    <property type="evidence" value="ECO:0007669"/>
    <property type="project" value="UniProtKB-SubCell"/>
</dbReference>
<evidence type="ECO:0000259" key="22">
    <source>
        <dbReference type="PROSITE" id="PS50113"/>
    </source>
</evidence>
<gene>
    <name evidence="24" type="primary">barA_2</name>
    <name evidence="24" type="ORF">Enr17x_20340</name>
</gene>
<proteinExistence type="predicted"/>
<dbReference type="KEGG" id="gfm:Enr17x_20340"/>
<feature type="domain" description="Response regulatory" evidence="20">
    <location>
        <begin position="933"/>
        <end position="1053"/>
    </location>
</feature>
<dbReference type="FunFam" id="3.30.565.10:FF:000010">
    <property type="entry name" value="Sensor histidine kinase RcsC"/>
    <property type="match status" value="1"/>
</dbReference>
<dbReference type="InterPro" id="IPR008207">
    <property type="entry name" value="Sig_transdc_His_kin_Hpt_dom"/>
</dbReference>
<dbReference type="PROSITE" id="PS50112">
    <property type="entry name" value="PAS"/>
    <property type="match status" value="3"/>
</dbReference>
<dbReference type="InterPro" id="IPR003594">
    <property type="entry name" value="HATPase_dom"/>
</dbReference>
<dbReference type="SUPFAM" id="SSF55874">
    <property type="entry name" value="ATPase domain of HSP90 chaperone/DNA topoisomerase II/histidine kinase"/>
    <property type="match status" value="1"/>
</dbReference>
<keyword evidence="7" id="KW-0812">Transmembrane</keyword>
<protein>
    <recommendedName>
        <fullName evidence="15">Sensor protein FixL</fullName>
        <ecNumber evidence="3">2.7.13.3</ecNumber>
    </recommendedName>
</protein>
<dbReference type="InterPro" id="IPR036641">
    <property type="entry name" value="HPT_dom_sf"/>
</dbReference>
<dbReference type="InterPro" id="IPR003661">
    <property type="entry name" value="HisK_dim/P_dom"/>
</dbReference>
<reference evidence="24 25" key="1">
    <citation type="submission" date="2019-03" db="EMBL/GenBank/DDBJ databases">
        <title>Deep-cultivation of Planctomycetes and their phenomic and genomic characterization uncovers novel biology.</title>
        <authorList>
            <person name="Wiegand S."/>
            <person name="Jogler M."/>
            <person name="Boedeker C."/>
            <person name="Pinto D."/>
            <person name="Vollmers J."/>
            <person name="Rivas-Marin E."/>
            <person name="Kohn T."/>
            <person name="Peeters S.H."/>
            <person name="Heuer A."/>
            <person name="Rast P."/>
            <person name="Oberbeckmann S."/>
            <person name="Bunk B."/>
            <person name="Jeske O."/>
            <person name="Meyerdierks A."/>
            <person name="Storesund J.E."/>
            <person name="Kallscheuer N."/>
            <person name="Luecker S."/>
            <person name="Lage O.M."/>
            <person name="Pohl T."/>
            <person name="Merkel B.J."/>
            <person name="Hornburger P."/>
            <person name="Mueller R.-W."/>
            <person name="Bruemmer F."/>
            <person name="Labrenz M."/>
            <person name="Spormann A.M."/>
            <person name="Op den Camp H."/>
            <person name="Overmann J."/>
            <person name="Amann R."/>
            <person name="Jetten M.S.M."/>
            <person name="Mascher T."/>
            <person name="Medema M.H."/>
            <person name="Devos D.P."/>
            <person name="Kaster A.-K."/>
            <person name="Ovreas L."/>
            <person name="Rohde M."/>
            <person name="Galperin M.Y."/>
            <person name="Jogler C."/>
        </authorList>
    </citation>
    <scope>NUCLEOTIDE SEQUENCE [LARGE SCALE GENOMIC DNA]</scope>
    <source>
        <strain evidence="24 25">Enr17</strain>
    </source>
</reference>
<keyword evidence="8" id="KW-0547">Nucleotide-binding</keyword>
<evidence type="ECO:0000256" key="12">
    <source>
        <dbReference type="ARBA" id="ARBA00023012"/>
    </source>
</evidence>
<dbReference type="InterPro" id="IPR036097">
    <property type="entry name" value="HisK_dim/P_sf"/>
</dbReference>
<accession>A0A518IA94</accession>
<dbReference type="SMART" id="SM00448">
    <property type="entry name" value="REC"/>
    <property type="match status" value="2"/>
</dbReference>
<dbReference type="InterPro" id="IPR000014">
    <property type="entry name" value="PAS"/>
</dbReference>
<feature type="modified residue" description="Phosphohistidine" evidence="16">
    <location>
        <position position="1133"/>
    </location>
</feature>
<keyword evidence="11" id="KW-1133">Transmembrane helix</keyword>
<keyword evidence="4" id="KW-1003">Cell membrane</keyword>
<dbReference type="PROSITE" id="PS50110">
    <property type="entry name" value="RESPONSE_REGULATORY"/>
    <property type="match status" value="2"/>
</dbReference>
<dbReference type="Pfam" id="PF00072">
    <property type="entry name" value="Response_reg"/>
    <property type="match status" value="2"/>
</dbReference>
<feature type="domain" description="Response regulatory" evidence="20">
    <location>
        <begin position="787"/>
        <end position="905"/>
    </location>
</feature>
<dbReference type="SUPFAM" id="SSF47226">
    <property type="entry name" value="Histidine-containing phosphotransfer domain, HPT domain"/>
    <property type="match status" value="1"/>
</dbReference>
<dbReference type="InterPro" id="IPR036890">
    <property type="entry name" value="HATPase_C_sf"/>
</dbReference>
<dbReference type="FunFam" id="1.10.287.130:FF:000003">
    <property type="entry name" value="Histidine kinase"/>
    <property type="match status" value="1"/>
</dbReference>
<evidence type="ECO:0000256" key="14">
    <source>
        <dbReference type="ARBA" id="ARBA00059827"/>
    </source>
</evidence>
<evidence type="ECO:0000259" key="20">
    <source>
        <dbReference type="PROSITE" id="PS50110"/>
    </source>
</evidence>
<evidence type="ECO:0000256" key="16">
    <source>
        <dbReference type="PROSITE-ProRule" id="PRU00110"/>
    </source>
</evidence>
<dbReference type="PROSITE" id="PS50109">
    <property type="entry name" value="HIS_KIN"/>
    <property type="match status" value="1"/>
</dbReference>
<evidence type="ECO:0000256" key="3">
    <source>
        <dbReference type="ARBA" id="ARBA00012438"/>
    </source>
</evidence>
<evidence type="ECO:0000256" key="1">
    <source>
        <dbReference type="ARBA" id="ARBA00000085"/>
    </source>
</evidence>